<dbReference type="InParanoid" id="A0A1X7SX82"/>
<sequence>MSVIGISSSTINNMMPYLEYFVQSMQIKLLRGTPVSIVQIDKH</sequence>
<reference evidence="1" key="1">
    <citation type="submission" date="2017-05" db="UniProtKB">
        <authorList>
            <consortium name="EnsemblMetazoa"/>
        </authorList>
    </citation>
    <scope>IDENTIFICATION</scope>
</reference>
<organism evidence="1">
    <name type="scientific">Amphimedon queenslandica</name>
    <name type="common">Sponge</name>
    <dbReference type="NCBI Taxonomy" id="400682"/>
    <lineage>
        <taxon>Eukaryota</taxon>
        <taxon>Metazoa</taxon>
        <taxon>Porifera</taxon>
        <taxon>Demospongiae</taxon>
        <taxon>Heteroscleromorpha</taxon>
        <taxon>Haplosclerida</taxon>
        <taxon>Niphatidae</taxon>
        <taxon>Amphimedon</taxon>
    </lineage>
</organism>
<proteinExistence type="predicted"/>
<accession>A0A1X7SX82</accession>
<dbReference type="EnsemblMetazoa" id="Aqu2.1.06770_001">
    <property type="protein sequence ID" value="Aqu2.1.06770_001"/>
    <property type="gene ID" value="Aqu2.1.06770"/>
</dbReference>
<evidence type="ECO:0000313" key="1">
    <source>
        <dbReference type="EnsemblMetazoa" id="Aqu2.1.06770_001"/>
    </source>
</evidence>
<dbReference type="AlphaFoldDB" id="A0A1X7SX82"/>
<protein>
    <submittedName>
        <fullName evidence="1">Uncharacterized protein</fullName>
    </submittedName>
</protein>
<name>A0A1X7SX82_AMPQE</name>